<evidence type="ECO:0000313" key="2">
    <source>
        <dbReference type="EMBL" id="OCA80889.1"/>
    </source>
</evidence>
<dbReference type="SUPFAM" id="SSF53850">
    <property type="entry name" value="Periplasmic binding protein-like II"/>
    <property type="match status" value="1"/>
</dbReference>
<dbReference type="Pfam" id="PF16868">
    <property type="entry name" value="NMT1_3"/>
    <property type="match status" value="1"/>
</dbReference>
<evidence type="ECO:0000313" key="3">
    <source>
        <dbReference type="Proteomes" id="UP000092578"/>
    </source>
</evidence>
<evidence type="ECO:0000256" key="1">
    <source>
        <dbReference type="SAM" id="SignalP"/>
    </source>
</evidence>
<organism evidence="2 3">
    <name type="scientific">Pseudobacillus wudalianchiensis</name>
    <dbReference type="NCBI Taxonomy" id="1743143"/>
    <lineage>
        <taxon>Bacteria</taxon>
        <taxon>Bacillati</taxon>
        <taxon>Bacillota</taxon>
        <taxon>Bacilli</taxon>
        <taxon>Bacillales</taxon>
        <taxon>Bacillaceae</taxon>
        <taxon>Pseudobacillus</taxon>
    </lineage>
</organism>
<dbReference type="Gene3D" id="3.40.190.10">
    <property type="entry name" value="Periplasmic binding protein-like II"/>
    <property type="match status" value="2"/>
</dbReference>
<dbReference type="RefSeq" id="WP_065412334.1">
    <property type="nucleotide sequence ID" value="NZ_MAYT01000032.1"/>
</dbReference>
<accession>A0A1B9AAM1</accession>
<dbReference type="NCBIfam" id="TIGR02122">
    <property type="entry name" value="TRAP_TAXI"/>
    <property type="match status" value="1"/>
</dbReference>
<dbReference type="Proteomes" id="UP000092578">
    <property type="component" value="Unassembled WGS sequence"/>
</dbReference>
<dbReference type="CDD" id="cd13567">
    <property type="entry name" value="PBP2_TtGluBP"/>
    <property type="match status" value="1"/>
</dbReference>
<dbReference type="AlphaFoldDB" id="A0A1B9AAM1"/>
<dbReference type="PANTHER" id="PTHR42941:SF1">
    <property type="entry name" value="SLL1037 PROTEIN"/>
    <property type="match status" value="1"/>
</dbReference>
<keyword evidence="1" id="KW-0732">Signal</keyword>
<dbReference type="PROSITE" id="PS51257">
    <property type="entry name" value="PROKAR_LIPOPROTEIN"/>
    <property type="match status" value="1"/>
</dbReference>
<reference evidence="3" key="1">
    <citation type="submission" date="2016-05" db="EMBL/GenBank/DDBJ databases">
        <authorList>
            <person name="Liu B."/>
            <person name="Wang J."/>
            <person name="Zhu Y."/>
            <person name="Liu G."/>
            <person name="Chen Q."/>
            <person name="Chen Z."/>
            <person name="Lan J."/>
            <person name="Che J."/>
            <person name="Ge C."/>
            <person name="Shi H."/>
            <person name="Pan Z."/>
            <person name="Liu X."/>
        </authorList>
    </citation>
    <scope>NUCLEOTIDE SEQUENCE [LARGE SCALE GENOMIC DNA]</scope>
    <source>
        <strain evidence="3">FJAT-27215</strain>
    </source>
</reference>
<dbReference type="PANTHER" id="PTHR42941">
    <property type="entry name" value="SLL1037 PROTEIN"/>
    <property type="match status" value="1"/>
</dbReference>
<proteinExistence type="predicted"/>
<evidence type="ECO:0008006" key="4">
    <source>
        <dbReference type="Google" id="ProtNLM"/>
    </source>
</evidence>
<name>A0A1B9AAM1_9BACI</name>
<comment type="caution">
    <text evidence="2">The sequence shown here is derived from an EMBL/GenBank/DDBJ whole genome shotgun (WGS) entry which is preliminary data.</text>
</comment>
<sequence>MKQRAALILCLTIILIVMSACSNSASLESGEAEGKAAGPLAGQPVTILTGGTSGIYFQLGNALAKIYGEELGAQTSAQTTGASAENTAKLSRKKAELGFAMADTVTDAYLGEGNFAKVGALSNVRAVASLYPNYMQIVAPKKLGIKTLKDLKGKDLAVGALGSGTEIMAKRILEEAGITYDDVNADFLSFSEGIEGIKNGTTDVAFLSSGYPNSGIMELAATDEVEIIPVPKEITKSLQKKYPAFEVGSIPANTYKGVKKDRETVKVNNLLITYKDLPDEEVYLLTKTLFENLDQLQNAHSSAKHIELEKAAEKLPLPLHPGAERYFKEQGALQ</sequence>
<dbReference type="InterPro" id="IPR011852">
    <property type="entry name" value="TRAP_TAXI"/>
</dbReference>
<protein>
    <recommendedName>
        <fullName evidence="4">C4-dicarboxylate ABC transporter substrate-binding protein</fullName>
    </recommendedName>
</protein>
<feature type="signal peptide" evidence="1">
    <location>
        <begin position="1"/>
        <end position="22"/>
    </location>
</feature>
<keyword evidence="3" id="KW-1185">Reference proteome</keyword>
<dbReference type="EMBL" id="MAYT01000032">
    <property type="protein sequence ID" value="OCA80889.1"/>
    <property type="molecule type" value="Genomic_DNA"/>
</dbReference>
<gene>
    <name evidence="2" type="ORF">A8F95_17440</name>
</gene>
<feature type="chain" id="PRO_5039493494" description="C4-dicarboxylate ABC transporter substrate-binding protein" evidence="1">
    <location>
        <begin position="23"/>
        <end position="334"/>
    </location>
</feature>